<sequence length="56" mass="6791">MIYWGDGMLVRIVYYMNNTLPRERIVVTNDIKKAERIAREEMEKLRARGYELEWVA</sequence>
<reference evidence="1 2" key="1">
    <citation type="submission" date="2020-09" db="EMBL/GenBank/DDBJ databases">
        <authorList>
            <person name="Courtine D."/>
        </authorList>
    </citation>
    <scope>NUCLEOTIDE SEQUENCE [LARGE SCALE GENOMIC DNA]</scope>
    <source>
        <strain evidence="1 2">IRI35c</strain>
    </source>
</reference>
<gene>
    <name evidence="1" type="ORF">TIRI35C_1586</name>
</gene>
<name>A0A7G2D9Z4_9EURY</name>
<keyword evidence="2" id="KW-1185">Reference proteome</keyword>
<proteinExistence type="predicted"/>
<dbReference type="KEGG" id="tcq:TIRI35C_1586"/>
<organism evidence="1 2">
    <name type="scientific">Thermococcus camini</name>
    <dbReference type="NCBI Taxonomy" id="2016373"/>
    <lineage>
        <taxon>Archaea</taxon>
        <taxon>Methanobacteriati</taxon>
        <taxon>Methanobacteriota</taxon>
        <taxon>Thermococci</taxon>
        <taxon>Thermococcales</taxon>
        <taxon>Thermococcaceae</taxon>
        <taxon>Thermococcus</taxon>
    </lineage>
</organism>
<evidence type="ECO:0000313" key="1">
    <source>
        <dbReference type="EMBL" id="CAD5244740.1"/>
    </source>
</evidence>
<dbReference type="Proteomes" id="UP000516304">
    <property type="component" value="Chromosome TIRI35C"/>
</dbReference>
<dbReference type="EMBL" id="LR881183">
    <property type="protein sequence ID" value="CAD5244740.1"/>
    <property type="molecule type" value="Genomic_DNA"/>
</dbReference>
<protein>
    <submittedName>
        <fullName evidence="1">Uncharacterized protein</fullName>
    </submittedName>
</protein>
<dbReference type="AlphaFoldDB" id="A0A7G2D9Z4"/>
<evidence type="ECO:0000313" key="2">
    <source>
        <dbReference type="Proteomes" id="UP000516304"/>
    </source>
</evidence>
<accession>A0A7G2D9Z4</accession>